<comment type="cofactor">
    <cofactor evidence="1">
        <name>FAD</name>
        <dbReference type="ChEBI" id="CHEBI:57692"/>
    </cofactor>
</comment>
<dbReference type="PANTHER" id="PTHR42802">
    <property type="entry name" value="MONOOXYGENASE"/>
    <property type="match status" value="1"/>
</dbReference>
<reference evidence="8" key="1">
    <citation type="submission" date="2021-06" db="EMBL/GenBank/DDBJ databases">
        <title>Halomicroarcula sp. F24A a new haloarchaeum isolated from saline soil.</title>
        <authorList>
            <person name="Duran-Viseras A."/>
            <person name="Sanchez-Porro C."/>
            <person name="Ventosa A."/>
        </authorList>
    </citation>
    <scope>NUCLEOTIDE SEQUENCE</scope>
    <source>
        <strain evidence="8">F24A</strain>
    </source>
</reference>
<keyword evidence="7" id="KW-0560">Oxidoreductase</keyword>
<dbReference type="SUPFAM" id="SSF51905">
    <property type="entry name" value="FAD/NAD(P)-binding domain"/>
    <property type="match status" value="1"/>
</dbReference>
<evidence type="ECO:0000256" key="5">
    <source>
        <dbReference type="ARBA" id="ARBA00022827"/>
    </source>
</evidence>
<sequence length="451" mass="51152">MGQRQYDVIGIGIGPFNLGLAALIDGLDDSLDAAFLDQQSEFIWHEDMLIEGSTLVSSILGDLVTPADPTNPHSFLNYLHHHDRFWEFYNYENFRIPRKEYNKYCNWVIDRLDSCQFGQRVDAVRVTESGEFLIQADSTTGTGVTEYRCDDIVLGTGSQPYVPESLRGHPDDDVFHSSGYLSQRDRCLDADTITVVGSGQSAAEIVLDLLRKQPDNEYRIDWFTRSDGFYPVDSSKLTRELRSSDYMEYFYDLPQETSEERVDQQDLLYKGIAPDTSAAIYNTLYHYSVDEDPDIGMLAKTEVESIGAGSGDTYQLQCHQWEEDERFCHESEVVILGTGYRRTIPEFLELVREHIKFAGENQFEIGENFEVETRGLDGSIFAQNRGFHEHGFNTADLSLGAYQAGTIINEILGEEVYKVGQGDRFQSFGTDQFLEQSSQSGRIEEIPLSSD</sequence>
<dbReference type="Pfam" id="PF13434">
    <property type="entry name" value="Lys_Orn_oxgnase"/>
    <property type="match status" value="1"/>
</dbReference>
<dbReference type="InterPro" id="IPR036188">
    <property type="entry name" value="FAD/NAD-bd_sf"/>
</dbReference>
<accession>A0A8J8CD74</accession>
<evidence type="ECO:0000256" key="4">
    <source>
        <dbReference type="ARBA" id="ARBA00022630"/>
    </source>
</evidence>
<keyword evidence="5" id="KW-0274">FAD</keyword>
<comment type="caution">
    <text evidence="8">The sequence shown here is derived from an EMBL/GenBank/DDBJ whole genome shotgun (WGS) entry which is preliminary data.</text>
</comment>
<organism evidence="8 9">
    <name type="scientific">Haloarcula salinisoli</name>
    <dbReference type="NCBI Taxonomy" id="2487746"/>
    <lineage>
        <taxon>Archaea</taxon>
        <taxon>Methanobacteriati</taxon>
        <taxon>Methanobacteriota</taxon>
        <taxon>Stenosarchaea group</taxon>
        <taxon>Halobacteria</taxon>
        <taxon>Halobacteriales</taxon>
        <taxon>Haloarculaceae</taxon>
        <taxon>Haloarcula</taxon>
    </lineage>
</organism>
<proteinExistence type="inferred from homology"/>
<protein>
    <submittedName>
        <fullName evidence="8">SidA/IucD/PvdA family monooxygenase</fullName>
    </submittedName>
</protein>
<evidence type="ECO:0000256" key="3">
    <source>
        <dbReference type="ARBA" id="ARBA00007588"/>
    </source>
</evidence>
<name>A0A8J8CD74_9EURY</name>
<gene>
    <name evidence="8" type="ORF">EGD98_20485</name>
</gene>
<keyword evidence="6" id="KW-0521">NADP</keyword>
<dbReference type="Gene3D" id="3.50.50.60">
    <property type="entry name" value="FAD/NAD(P)-binding domain"/>
    <property type="match status" value="1"/>
</dbReference>
<keyword evidence="9" id="KW-1185">Reference proteome</keyword>
<dbReference type="AlphaFoldDB" id="A0A8J8CD74"/>
<dbReference type="RefSeq" id="WP_220590223.1">
    <property type="nucleotide sequence ID" value="NZ_RKLQ01000007.1"/>
</dbReference>
<comment type="pathway">
    <text evidence="2">Siderophore biosynthesis.</text>
</comment>
<keyword evidence="4" id="KW-0285">Flavoprotein</keyword>
<evidence type="ECO:0000313" key="8">
    <source>
        <dbReference type="EMBL" id="MBX0306028.1"/>
    </source>
</evidence>
<evidence type="ECO:0000256" key="2">
    <source>
        <dbReference type="ARBA" id="ARBA00004924"/>
    </source>
</evidence>
<dbReference type="EMBL" id="RKLQ01000007">
    <property type="protein sequence ID" value="MBX0306028.1"/>
    <property type="molecule type" value="Genomic_DNA"/>
</dbReference>
<dbReference type="InterPro" id="IPR025700">
    <property type="entry name" value="Lys/Orn_oxygenase"/>
</dbReference>
<evidence type="ECO:0000256" key="7">
    <source>
        <dbReference type="ARBA" id="ARBA00023002"/>
    </source>
</evidence>
<comment type="similarity">
    <text evidence="3">Belongs to the lysine N(6)-hydroxylase/L-ornithine N(5)-oxygenase family.</text>
</comment>
<dbReference type="GO" id="GO:0004497">
    <property type="term" value="F:monooxygenase activity"/>
    <property type="evidence" value="ECO:0007669"/>
    <property type="project" value="UniProtKB-KW"/>
</dbReference>
<evidence type="ECO:0000313" key="9">
    <source>
        <dbReference type="Proteomes" id="UP000783863"/>
    </source>
</evidence>
<evidence type="ECO:0000256" key="6">
    <source>
        <dbReference type="ARBA" id="ARBA00022857"/>
    </source>
</evidence>
<keyword evidence="8" id="KW-0503">Monooxygenase</keyword>
<dbReference type="Proteomes" id="UP000783863">
    <property type="component" value="Unassembled WGS sequence"/>
</dbReference>
<evidence type="ECO:0000256" key="1">
    <source>
        <dbReference type="ARBA" id="ARBA00001974"/>
    </source>
</evidence>
<dbReference type="PANTHER" id="PTHR42802:SF1">
    <property type="entry name" value="L-ORNITHINE N(5)-MONOOXYGENASE"/>
    <property type="match status" value="1"/>
</dbReference>